<keyword evidence="2" id="KW-1185">Reference proteome</keyword>
<comment type="caution">
    <text evidence="1">The sequence shown here is derived from an EMBL/GenBank/DDBJ whole genome shotgun (WGS) entry which is preliminary data.</text>
</comment>
<organism evidence="1 2">
    <name type="scientific">Botrytis fragariae</name>
    <dbReference type="NCBI Taxonomy" id="1964551"/>
    <lineage>
        <taxon>Eukaryota</taxon>
        <taxon>Fungi</taxon>
        <taxon>Dikarya</taxon>
        <taxon>Ascomycota</taxon>
        <taxon>Pezizomycotina</taxon>
        <taxon>Leotiomycetes</taxon>
        <taxon>Helotiales</taxon>
        <taxon>Sclerotiniaceae</taxon>
        <taxon>Botrytis</taxon>
    </lineage>
</organism>
<dbReference type="Proteomes" id="UP000531561">
    <property type="component" value="Unassembled WGS sequence"/>
</dbReference>
<protein>
    <submittedName>
        <fullName evidence="1">Uncharacterized protein</fullName>
    </submittedName>
</protein>
<dbReference type="EMBL" id="JABFCT010000012">
    <property type="protein sequence ID" value="KAF5871432.1"/>
    <property type="molecule type" value="Genomic_DNA"/>
</dbReference>
<evidence type="ECO:0000313" key="1">
    <source>
        <dbReference type="EMBL" id="KAF5871432.1"/>
    </source>
</evidence>
<sequence length="76" mass="8646">MSFFSYGVLVRLLTFRNPIVYQLAIVTNSCATSPKNYRLVDVLNLCICECESSVIERAKPSFVNQMPKSKCHKDEV</sequence>
<dbReference type="AlphaFoldDB" id="A0A8H6APR9"/>
<name>A0A8H6APR9_9HELO</name>
<dbReference type="RefSeq" id="XP_037190379.1">
    <property type="nucleotide sequence ID" value="XM_037338316.1"/>
</dbReference>
<proteinExistence type="predicted"/>
<evidence type="ECO:0000313" key="2">
    <source>
        <dbReference type="Proteomes" id="UP000531561"/>
    </source>
</evidence>
<dbReference type="GeneID" id="59262008"/>
<gene>
    <name evidence="1" type="ORF">Bfra_007948</name>
</gene>
<accession>A0A8H6APR9</accession>
<reference evidence="1 2" key="1">
    <citation type="journal article" date="2020" name="Phytopathology">
        <title>A high-quality genome resource of Botrytis fragariae, a new and rapidly spreading fungal pathogen causing strawberry gray mold in the U.S.A.</title>
        <authorList>
            <person name="Wu Y."/>
            <person name="Saski C.A."/>
            <person name="Schnabel G."/>
            <person name="Xiao S."/>
            <person name="Hu M."/>
        </authorList>
    </citation>
    <scope>NUCLEOTIDE SEQUENCE [LARGE SCALE GENOMIC DNA]</scope>
    <source>
        <strain evidence="1 2">BVB16</strain>
    </source>
</reference>